<evidence type="ECO:0000313" key="4">
    <source>
        <dbReference type="Proteomes" id="UP000004578"/>
    </source>
</evidence>
<proteinExistence type="predicted"/>
<name>J0N498_9ACTO</name>
<dbReference type="Pfam" id="PF24481">
    <property type="entry name" value="CT398_CC"/>
    <property type="match status" value="1"/>
</dbReference>
<dbReference type="PATRIC" id="fig|1125717.3.peg.1411"/>
<keyword evidence="1" id="KW-0175">Coiled coil</keyword>
<evidence type="ECO:0000313" key="3">
    <source>
        <dbReference type="EMBL" id="EJF41614.1"/>
    </source>
</evidence>
<reference evidence="3 4" key="1">
    <citation type="submission" date="2012-05" db="EMBL/GenBank/DDBJ databases">
        <authorList>
            <person name="Harkins D.M."/>
            <person name="Madupu R."/>
            <person name="Durkin A.S."/>
            <person name="Torralba M."/>
            <person name="Methe B."/>
            <person name="Sutton G.G."/>
            <person name="Nelson K.E."/>
        </authorList>
    </citation>
    <scope>NUCLEOTIDE SEQUENCE [LARGE SCALE GENOMIC DNA]</scope>
    <source>
        <strain evidence="3 4">F0490</strain>
    </source>
</reference>
<sequence length="247" mass="27799">MKAPHTDQLELLTLLGYDQRESALRHKRESHPAHAVVREFAGRAQDLQRAAVKQSAVISDAGREVARIEAEIARVRERRQRQQGRIDANQVPLRDISAMQHEIAQMDRRLGELEDDQLAAEERVESARSAQRAMEEESAAIMADIEEHKAQFLADTAATDDELRQVIRARRELVARLDAGLVEEYEDAKRRNGVLAVIEVRDGVGIGVGADLSPLELDRIMRTPADEVYRTEDTQQIVVRTTASTPR</sequence>
<dbReference type="RefSeq" id="WP_005871149.1">
    <property type="nucleotide sequence ID" value="NZ_AKFS01000228.1"/>
</dbReference>
<comment type="caution">
    <text evidence="3">The sequence shown here is derived from an EMBL/GenBank/DDBJ whole genome shotgun (WGS) entry which is preliminary data.</text>
</comment>
<feature type="coiled-coil region" evidence="1">
    <location>
        <begin position="58"/>
        <end position="130"/>
    </location>
</feature>
<dbReference type="EMBL" id="AKFS01000228">
    <property type="protein sequence ID" value="EJF41614.1"/>
    <property type="molecule type" value="Genomic_DNA"/>
</dbReference>
<dbReference type="InterPro" id="IPR056003">
    <property type="entry name" value="CT398_CC_hairpin"/>
</dbReference>
<dbReference type="AlphaFoldDB" id="J0N498"/>
<dbReference type="Proteomes" id="UP000004578">
    <property type="component" value="Unassembled WGS sequence"/>
</dbReference>
<organism evidence="3 4">
    <name type="scientific">Schaalia georgiae F0490</name>
    <dbReference type="NCBI Taxonomy" id="1125717"/>
    <lineage>
        <taxon>Bacteria</taxon>
        <taxon>Bacillati</taxon>
        <taxon>Actinomycetota</taxon>
        <taxon>Actinomycetes</taxon>
        <taxon>Actinomycetales</taxon>
        <taxon>Actinomycetaceae</taxon>
        <taxon>Schaalia</taxon>
    </lineage>
</organism>
<accession>J0N498</accession>
<evidence type="ECO:0000256" key="1">
    <source>
        <dbReference type="SAM" id="Coils"/>
    </source>
</evidence>
<dbReference type="Gene3D" id="1.10.287.1490">
    <property type="match status" value="1"/>
</dbReference>
<keyword evidence="4" id="KW-1185">Reference proteome</keyword>
<dbReference type="OrthoDB" id="9784388at2"/>
<protein>
    <recommendedName>
        <fullName evidence="2">CT398-like coiled coil hairpin domain-containing protein</fullName>
    </recommendedName>
</protein>
<feature type="domain" description="CT398-like coiled coil hairpin" evidence="2">
    <location>
        <begin position="17"/>
        <end position="192"/>
    </location>
</feature>
<gene>
    <name evidence="3" type="ORF">HMPREF1317_0556</name>
</gene>
<evidence type="ECO:0000259" key="2">
    <source>
        <dbReference type="Pfam" id="PF24481"/>
    </source>
</evidence>